<evidence type="ECO:0000256" key="7">
    <source>
        <dbReference type="ARBA" id="ARBA00022481"/>
    </source>
</evidence>
<keyword evidence="10 12" id="KW-0539">Nucleus</keyword>
<organism evidence="14 15">
    <name type="scientific">Paramuricea clavata</name>
    <name type="common">Red gorgonian</name>
    <name type="synonym">Violescent sea-whip</name>
    <dbReference type="NCBI Taxonomy" id="317549"/>
    <lineage>
        <taxon>Eukaryota</taxon>
        <taxon>Metazoa</taxon>
        <taxon>Cnidaria</taxon>
        <taxon>Anthozoa</taxon>
        <taxon>Octocorallia</taxon>
        <taxon>Malacalcyonacea</taxon>
        <taxon>Plexauridae</taxon>
        <taxon>Paramuricea</taxon>
    </lineage>
</organism>
<dbReference type="Gene3D" id="1.10.20.10">
    <property type="entry name" value="Histone, subunit A"/>
    <property type="match status" value="1"/>
</dbReference>
<proteinExistence type="inferred from homology"/>
<evidence type="ECO:0000256" key="9">
    <source>
        <dbReference type="ARBA" id="ARBA00023125"/>
    </source>
</evidence>
<evidence type="ECO:0000259" key="13">
    <source>
        <dbReference type="Pfam" id="PF04326"/>
    </source>
</evidence>
<evidence type="ECO:0000256" key="2">
    <source>
        <dbReference type="ARBA" id="ARBA00004123"/>
    </source>
</evidence>
<dbReference type="InterPro" id="IPR038461">
    <property type="entry name" value="Schlafen_AlbA_2_dom_sf"/>
</dbReference>
<dbReference type="Pfam" id="PF04326">
    <property type="entry name" value="SLFN_AlbA_2"/>
    <property type="match status" value="1"/>
</dbReference>
<keyword evidence="9 12" id="KW-0238">DNA-binding</keyword>
<dbReference type="AlphaFoldDB" id="A0A7D9JIB6"/>
<keyword evidence="6 12" id="KW-0158">Chromosome</keyword>
<sequence length="415" mass="47717">MSGRGKGGKGLGKGGAKRHRKILRDNIQGITKPAIRRLARRGGVKRISGLIYEETRGVLKVFLENVIRDAVTYTEHAKRKTVTAMDVVSRVKLPWKVYATSTEDIGVRAKILLLQEHTMPKGRFYIQHTVAPFEEDATHEFKGHRNLGVEDLPPWCFIPGTDRRSRRAVSRAINAFLNTGKGGTVYLGIVDEGVVKGIRLSQYQKDHVLVAMNDLMSRYEPKVDSERYNVEFVPVLSRSEATLKQEYPASSEDHGRLRPHLLRTPEYCWCDKDAIAQFALGIEQVDYVIEITIHPYKDKLTEIWGDKYRLDLHPVHQDEEGNCYFRRQASLVQYKHSDIYQQTKEEVKRYYEEIINKLKEEIREAKGLRRKPPSKNKLSIHSFDLGFMNRGESELGVYDEIYNLNQTISLKAMGE</sequence>
<dbReference type="PRINTS" id="PR00623">
    <property type="entry name" value="HISTONEH4"/>
</dbReference>
<evidence type="ECO:0000313" key="15">
    <source>
        <dbReference type="Proteomes" id="UP001152795"/>
    </source>
</evidence>
<evidence type="ECO:0000256" key="1">
    <source>
        <dbReference type="ARBA" id="ARBA00002001"/>
    </source>
</evidence>
<accession>A0A7D9JIB6</accession>
<comment type="function">
    <text evidence="1 12">Core component of nucleosome. Nucleosomes wrap and compact DNA into chromatin, limiting DNA accessibility to the cellular machineries which require DNA as a template. Histones thereby play a central role in transcription regulation, DNA repair, DNA replication and chromosomal stability. DNA accessibility is regulated via a complex set of post-translational modifications of histones, also called histone code, and nucleosome remodeling.</text>
</comment>
<evidence type="ECO:0000256" key="11">
    <source>
        <dbReference type="ARBA" id="ARBA00023269"/>
    </source>
</evidence>
<evidence type="ECO:0000313" key="14">
    <source>
        <dbReference type="EMBL" id="CAB4030341.1"/>
    </source>
</evidence>
<dbReference type="PROSITE" id="PS00047">
    <property type="entry name" value="HISTONE_H4"/>
    <property type="match status" value="1"/>
</dbReference>
<reference evidence="14" key="1">
    <citation type="submission" date="2020-04" db="EMBL/GenBank/DDBJ databases">
        <authorList>
            <person name="Alioto T."/>
            <person name="Alioto T."/>
            <person name="Gomez Garrido J."/>
        </authorList>
    </citation>
    <scope>NUCLEOTIDE SEQUENCE</scope>
    <source>
        <strain evidence="14">A484AB</strain>
    </source>
</reference>
<evidence type="ECO:0000256" key="10">
    <source>
        <dbReference type="ARBA" id="ARBA00023242"/>
    </source>
</evidence>
<dbReference type="GO" id="GO:0046982">
    <property type="term" value="F:protein heterodimerization activity"/>
    <property type="evidence" value="ECO:0007669"/>
    <property type="project" value="InterPro"/>
</dbReference>
<dbReference type="GO" id="GO:0005634">
    <property type="term" value="C:nucleus"/>
    <property type="evidence" value="ECO:0007669"/>
    <property type="project" value="UniProtKB-SubCell"/>
</dbReference>
<evidence type="ECO:0000256" key="5">
    <source>
        <dbReference type="ARBA" id="ARBA00011538"/>
    </source>
</evidence>
<dbReference type="PANTHER" id="PTHR10484">
    <property type="entry name" value="HISTONE H4"/>
    <property type="match status" value="1"/>
</dbReference>
<dbReference type="InterPro" id="IPR009072">
    <property type="entry name" value="Histone-fold"/>
</dbReference>
<keyword evidence="11 12" id="KW-0544">Nucleosome core</keyword>
<dbReference type="GO" id="GO:0000786">
    <property type="term" value="C:nucleosome"/>
    <property type="evidence" value="ECO:0007669"/>
    <property type="project" value="UniProtKB-KW"/>
</dbReference>
<dbReference type="EMBL" id="CACRXK020016795">
    <property type="protein sequence ID" value="CAB4030341.1"/>
    <property type="molecule type" value="Genomic_DNA"/>
</dbReference>
<keyword evidence="8" id="KW-0007">Acetylation</keyword>
<comment type="subunit">
    <text evidence="5 12">The nucleosome is a histone octamer containing two molecules each of H2A, H2B, H3 and H4 assembled in one H3-H4 heterotetramer and two H2A-H2B heterodimers. The octamer wraps approximately 147 bp of DNA.</text>
</comment>
<keyword evidence="7" id="KW-0488">Methylation</keyword>
<protein>
    <recommendedName>
        <fullName evidence="12">Histone H4</fullName>
    </recommendedName>
</protein>
<name>A0A7D9JIB6_PARCT</name>
<dbReference type="SMART" id="SM00417">
    <property type="entry name" value="H4"/>
    <property type="match status" value="1"/>
</dbReference>
<dbReference type="InterPro" id="IPR019809">
    <property type="entry name" value="Histone_H4_CS"/>
</dbReference>
<dbReference type="CDD" id="cd22912">
    <property type="entry name" value="HFD_H4"/>
    <property type="match status" value="1"/>
</dbReference>
<dbReference type="InterPro" id="IPR007421">
    <property type="entry name" value="Schlafen_AlbA_2_dom"/>
</dbReference>
<evidence type="ECO:0000256" key="12">
    <source>
        <dbReference type="RuleBase" id="RU000528"/>
    </source>
</evidence>
<gene>
    <name evidence="14" type="ORF">PACLA_8A063338</name>
</gene>
<comment type="similarity">
    <text evidence="4 12">Belongs to the histone H4 family.</text>
</comment>
<dbReference type="GO" id="GO:0030527">
    <property type="term" value="F:structural constituent of chromatin"/>
    <property type="evidence" value="ECO:0007669"/>
    <property type="project" value="InterPro"/>
</dbReference>
<dbReference type="Proteomes" id="UP001152795">
    <property type="component" value="Unassembled WGS sequence"/>
</dbReference>
<dbReference type="GO" id="GO:0003677">
    <property type="term" value="F:DNA binding"/>
    <property type="evidence" value="ECO:0007669"/>
    <property type="project" value="UniProtKB-KW"/>
</dbReference>
<dbReference type="OrthoDB" id="10259112at2759"/>
<comment type="subcellular location">
    <subcellularLocation>
        <location evidence="3">Chromosome</location>
    </subcellularLocation>
    <subcellularLocation>
        <location evidence="2">Nucleus</location>
    </subcellularLocation>
</comment>
<keyword evidence="15" id="KW-1185">Reference proteome</keyword>
<dbReference type="FunFam" id="1.10.20.10:FF:000012">
    <property type="entry name" value="Histone H4"/>
    <property type="match status" value="1"/>
</dbReference>
<evidence type="ECO:0000256" key="4">
    <source>
        <dbReference type="ARBA" id="ARBA00006564"/>
    </source>
</evidence>
<dbReference type="InterPro" id="IPR001951">
    <property type="entry name" value="Histone_H4"/>
</dbReference>
<feature type="domain" description="Schlafen AlbA-2" evidence="13">
    <location>
        <begin position="136"/>
        <end position="329"/>
    </location>
</feature>
<evidence type="ECO:0000256" key="3">
    <source>
        <dbReference type="ARBA" id="ARBA00004286"/>
    </source>
</evidence>
<dbReference type="Gene3D" id="3.30.950.30">
    <property type="entry name" value="Schlafen, AAA domain"/>
    <property type="match status" value="1"/>
</dbReference>
<evidence type="ECO:0000256" key="8">
    <source>
        <dbReference type="ARBA" id="ARBA00022990"/>
    </source>
</evidence>
<evidence type="ECO:0000256" key="6">
    <source>
        <dbReference type="ARBA" id="ARBA00022454"/>
    </source>
</evidence>
<dbReference type="SUPFAM" id="SSF47113">
    <property type="entry name" value="Histone-fold"/>
    <property type="match status" value="1"/>
</dbReference>
<comment type="caution">
    <text evidence="14">The sequence shown here is derived from an EMBL/GenBank/DDBJ whole genome shotgun (WGS) entry which is preliminary data.</text>
</comment>